<dbReference type="AlphaFoldDB" id="A0A285U669"/>
<organism evidence="2 3">
    <name type="scientific">Rhizobium subbaraonis</name>
    <dbReference type="NCBI Taxonomy" id="908946"/>
    <lineage>
        <taxon>Bacteria</taxon>
        <taxon>Pseudomonadati</taxon>
        <taxon>Pseudomonadota</taxon>
        <taxon>Alphaproteobacteria</taxon>
        <taxon>Hyphomicrobiales</taxon>
        <taxon>Rhizobiaceae</taxon>
        <taxon>Rhizobium/Agrobacterium group</taxon>
        <taxon>Rhizobium</taxon>
    </lineage>
</organism>
<feature type="domain" description="HTH cro/C1-type" evidence="1">
    <location>
        <begin position="9"/>
        <end position="67"/>
    </location>
</feature>
<dbReference type="EMBL" id="OBQD01000004">
    <property type="protein sequence ID" value="SOC37223.1"/>
    <property type="molecule type" value="Genomic_DNA"/>
</dbReference>
<evidence type="ECO:0000313" key="3">
    <source>
        <dbReference type="Proteomes" id="UP000219167"/>
    </source>
</evidence>
<sequence length="126" mass="14038">MTTPFGVAVRHLRTRKGVTQKEMATALGVSPAYLSALEHGRRGLPSFEFLQRVAGYFNIIWDEAEELFRIARISDPRITVDTAGLPPEYTAFANRLAVEIGNLPPETIRRLAGILEKACTTRRKSP</sequence>
<protein>
    <submittedName>
        <fullName evidence="2">Transcriptional regulator with XRE-family HTH domain</fullName>
    </submittedName>
</protein>
<dbReference type="OrthoDB" id="9809730at2"/>
<gene>
    <name evidence="2" type="ORF">SAMN05892877_10460</name>
</gene>
<name>A0A285U669_9HYPH</name>
<dbReference type="InterPro" id="IPR001387">
    <property type="entry name" value="Cro/C1-type_HTH"/>
</dbReference>
<accession>A0A285U669</accession>
<dbReference type="GO" id="GO:0003677">
    <property type="term" value="F:DNA binding"/>
    <property type="evidence" value="ECO:0007669"/>
    <property type="project" value="InterPro"/>
</dbReference>
<keyword evidence="3" id="KW-1185">Reference proteome</keyword>
<dbReference type="PROSITE" id="PS50943">
    <property type="entry name" value="HTH_CROC1"/>
    <property type="match status" value="1"/>
</dbReference>
<dbReference type="Pfam" id="PF13560">
    <property type="entry name" value="HTH_31"/>
    <property type="match status" value="1"/>
</dbReference>
<dbReference type="CDD" id="cd00093">
    <property type="entry name" value="HTH_XRE"/>
    <property type="match status" value="1"/>
</dbReference>
<dbReference type="RefSeq" id="WP_097137633.1">
    <property type="nucleotide sequence ID" value="NZ_OBQD01000004.1"/>
</dbReference>
<dbReference type="Gene3D" id="1.10.260.40">
    <property type="entry name" value="lambda repressor-like DNA-binding domains"/>
    <property type="match status" value="1"/>
</dbReference>
<dbReference type="SMART" id="SM00530">
    <property type="entry name" value="HTH_XRE"/>
    <property type="match status" value="1"/>
</dbReference>
<evidence type="ECO:0000259" key="1">
    <source>
        <dbReference type="PROSITE" id="PS50943"/>
    </source>
</evidence>
<dbReference type="Proteomes" id="UP000219167">
    <property type="component" value="Unassembled WGS sequence"/>
</dbReference>
<dbReference type="SUPFAM" id="SSF47413">
    <property type="entry name" value="lambda repressor-like DNA-binding domains"/>
    <property type="match status" value="1"/>
</dbReference>
<evidence type="ECO:0000313" key="2">
    <source>
        <dbReference type="EMBL" id="SOC37223.1"/>
    </source>
</evidence>
<reference evidence="2 3" key="1">
    <citation type="submission" date="2017-08" db="EMBL/GenBank/DDBJ databases">
        <authorList>
            <person name="de Groot N.N."/>
        </authorList>
    </citation>
    <scope>NUCLEOTIDE SEQUENCE [LARGE SCALE GENOMIC DNA]</scope>
    <source>
        <strain evidence="2 3">JC85</strain>
    </source>
</reference>
<dbReference type="InterPro" id="IPR010982">
    <property type="entry name" value="Lambda_DNA-bd_dom_sf"/>
</dbReference>
<proteinExistence type="predicted"/>